<dbReference type="EMBL" id="BAAARI010000031">
    <property type="protein sequence ID" value="GAA2587893.1"/>
    <property type="molecule type" value="Genomic_DNA"/>
</dbReference>
<comment type="caution">
    <text evidence="1">The sequence shown here is derived from an EMBL/GenBank/DDBJ whole genome shotgun (WGS) entry which is preliminary data.</text>
</comment>
<organism evidence="1 2">
    <name type="scientific">Microbacterium binotii</name>
    <dbReference type="NCBI Taxonomy" id="462710"/>
    <lineage>
        <taxon>Bacteria</taxon>
        <taxon>Bacillati</taxon>
        <taxon>Actinomycetota</taxon>
        <taxon>Actinomycetes</taxon>
        <taxon>Micrococcales</taxon>
        <taxon>Microbacteriaceae</taxon>
        <taxon>Microbacterium</taxon>
    </lineage>
</organism>
<proteinExistence type="predicted"/>
<reference evidence="1 2" key="1">
    <citation type="journal article" date="2019" name="Int. J. Syst. Evol. Microbiol.">
        <title>The Global Catalogue of Microorganisms (GCM) 10K type strain sequencing project: providing services to taxonomists for standard genome sequencing and annotation.</title>
        <authorList>
            <consortium name="The Broad Institute Genomics Platform"/>
            <consortium name="The Broad Institute Genome Sequencing Center for Infectious Disease"/>
            <person name="Wu L."/>
            <person name="Ma J."/>
        </authorList>
    </citation>
    <scope>NUCLEOTIDE SEQUENCE [LARGE SCALE GENOMIC DNA]</scope>
    <source>
        <strain evidence="1 2">JCM 16365</strain>
    </source>
</reference>
<sequence>MRAAAEAAQLIDRQFEYMEEWSPSELDYDRAFRALWSECVLTVWIADGLDRWLNLLAREIGEDPPAPIVHLRHLRNALMHLGVRNESVTTDR</sequence>
<evidence type="ECO:0000313" key="2">
    <source>
        <dbReference type="Proteomes" id="UP001500274"/>
    </source>
</evidence>
<protein>
    <recommendedName>
        <fullName evidence="3">DUF86 domain-containing protein</fullName>
    </recommendedName>
</protein>
<evidence type="ECO:0008006" key="3">
    <source>
        <dbReference type="Google" id="ProtNLM"/>
    </source>
</evidence>
<dbReference type="Proteomes" id="UP001500274">
    <property type="component" value="Unassembled WGS sequence"/>
</dbReference>
<keyword evidence="2" id="KW-1185">Reference proteome</keyword>
<accession>A0ABN3PIP9</accession>
<name>A0ABN3PIP9_9MICO</name>
<gene>
    <name evidence="1" type="ORF">GCM10009862_28120</name>
</gene>
<evidence type="ECO:0000313" key="1">
    <source>
        <dbReference type="EMBL" id="GAA2587893.1"/>
    </source>
</evidence>